<dbReference type="Gene3D" id="3.30.420.40">
    <property type="match status" value="2"/>
</dbReference>
<evidence type="ECO:0000256" key="5">
    <source>
        <dbReference type="ARBA" id="ARBA00023186"/>
    </source>
</evidence>
<comment type="caution">
    <text evidence="8">The sequence shown here is derived from an EMBL/GenBank/DDBJ whole genome shotgun (WGS) entry which is preliminary data.</text>
</comment>
<dbReference type="Proteomes" id="UP000635606">
    <property type="component" value="Unassembled WGS sequence"/>
</dbReference>
<feature type="transmembrane region" description="Helical" evidence="7">
    <location>
        <begin position="388"/>
        <end position="410"/>
    </location>
</feature>
<dbReference type="GO" id="GO:0005524">
    <property type="term" value="F:ATP binding"/>
    <property type="evidence" value="ECO:0007669"/>
    <property type="project" value="UniProtKB-KW"/>
</dbReference>
<proteinExistence type="inferred from homology"/>
<dbReference type="PRINTS" id="PR00301">
    <property type="entry name" value="HEATSHOCK70"/>
</dbReference>
<reference evidence="8" key="1">
    <citation type="submission" date="2021-01" db="EMBL/GenBank/DDBJ databases">
        <title>Whole genome shotgun sequence of Virgisporangium ochraceum NBRC 16418.</title>
        <authorList>
            <person name="Komaki H."/>
            <person name="Tamura T."/>
        </authorList>
    </citation>
    <scope>NUCLEOTIDE SEQUENCE</scope>
    <source>
        <strain evidence="8">NBRC 16418</strain>
    </source>
</reference>
<dbReference type="InterPro" id="IPR013126">
    <property type="entry name" value="Hsp_70_fam"/>
</dbReference>
<evidence type="ECO:0000313" key="9">
    <source>
        <dbReference type="Proteomes" id="UP000635606"/>
    </source>
</evidence>
<dbReference type="Gene3D" id="3.90.640.10">
    <property type="entry name" value="Actin, Chain A, domain 4"/>
    <property type="match status" value="1"/>
</dbReference>
<dbReference type="InterPro" id="IPR018181">
    <property type="entry name" value="Heat_shock_70_CS"/>
</dbReference>
<dbReference type="GO" id="GO:0140662">
    <property type="term" value="F:ATP-dependent protein folding chaperone"/>
    <property type="evidence" value="ECO:0007669"/>
    <property type="project" value="InterPro"/>
</dbReference>
<protein>
    <recommendedName>
        <fullName evidence="10">Heat shock protein 70</fullName>
    </recommendedName>
</protein>
<evidence type="ECO:0000256" key="3">
    <source>
        <dbReference type="ARBA" id="ARBA00022840"/>
    </source>
</evidence>
<keyword evidence="9" id="KW-1185">Reference proteome</keyword>
<evidence type="ECO:0000256" key="2">
    <source>
        <dbReference type="ARBA" id="ARBA00022741"/>
    </source>
</evidence>
<dbReference type="AlphaFoldDB" id="A0A8J4EFS3"/>
<comment type="similarity">
    <text evidence="1">Belongs to the heat shock protein 70 family.</text>
</comment>
<evidence type="ECO:0000256" key="1">
    <source>
        <dbReference type="ARBA" id="ARBA00007381"/>
    </source>
</evidence>
<dbReference type="InterPro" id="IPR043129">
    <property type="entry name" value="ATPase_NBD"/>
</dbReference>
<name>A0A8J4EFS3_9ACTN</name>
<evidence type="ECO:0008006" key="10">
    <source>
        <dbReference type="Google" id="ProtNLM"/>
    </source>
</evidence>
<keyword evidence="7" id="KW-0812">Transmembrane</keyword>
<dbReference type="PANTHER" id="PTHR19375">
    <property type="entry name" value="HEAT SHOCK PROTEIN 70KDA"/>
    <property type="match status" value="1"/>
</dbReference>
<evidence type="ECO:0000313" key="8">
    <source>
        <dbReference type="EMBL" id="GIJ70392.1"/>
    </source>
</evidence>
<dbReference type="EMBL" id="BOPH01000079">
    <property type="protein sequence ID" value="GIJ70392.1"/>
    <property type="molecule type" value="Genomic_DNA"/>
</dbReference>
<keyword evidence="7" id="KW-0472">Membrane</keyword>
<keyword evidence="4" id="KW-0346">Stress response</keyword>
<gene>
    <name evidence="8" type="ORF">Voc01_053090</name>
</gene>
<organism evidence="8 9">
    <name type="scientific">Virgisporangium ochraceum</name>
    <dbReference type="NCBI Taxonomy" id="65505"/>
    <lineage>
        <taxon>Bacteria</taxon>
        <taxon>Bacillati</taxon>
        <taxon>Actinomycetota</taxon>
        <taxon>Actinomycetes</taxon>
        <taxon>Micromonosporales</taxon>
        <taxon>Micromonosporaceae</taxon>
        <taxon>Virgisporangium</taxon>
    </lineage>
</organism>
<dbReference type="Pfam" id="PF00012">
    <property type="entry name" value="HSP70"/>
    <property type="match status" value="1"/>
</dbReference>
<feature type="compositionally biased region" description="Pro residues" evidence="6">
    <location>
        <begin position="358"/>
        <end position="380"/>
    </location>
</feature>
<dbReference type="RefSeq" id="WP_239160507.1">
    <property type="nucleotide sequence ID" value="NZ_BOPH01000079.1"/>
</dbReference>
<dbReference type="SUPFAM" id="SSF53067">
    <property type="entry name" value="Actin-like ATPase domain"/>
    <property type="match status" value="2"/>
</dbReference>
<evidence type="ECO:0000256" key="6">
    <source>
        <dbReference type="SAM" id="MobiDB-lite"/>
    </source>
</evidence>
<dbReference type="PROSITE" id="PS01036">
    <property type="entry name" value="HSP70_3"/>
    <property type="match status" value="1"/>
</dbReference>
<keyword evidence="5" id="KW-0143">Chaperone</keyword>
<evidence type="ECO:0000256" key="4">
    <source>
        <dbReference type="ARBA" id="ARBA00023016"/>
    </source>
</evidence>
<keyword evidence="2" id="KW-0547">Nucleotide-binding</keyword>
<accession>A0A8J4EFS3</accession>
<evidence type="ECO:0000256" key="7">
    <source>
        <dbReference type="SAM" id="Phobius"/>
    </source>
</evidence>
<keyword evidence="3" id="KW-0067">ATP-binding</keyword>
<sequence length="416" mass="44085">MGIDLGTSNTVAVLRSPDGQTRPVLFDGEPVLPSAVFLDADGVLRVGRDAQRLAPLDPARFEPNPKRRIDEHTLLLGDRELPVVEVLAAPLREAARAVTGVVGHLPPVVLTCPVAWGPVRRQRLQQAAVAAGWPPVRLVPEPVAAARYFTGTLRRPVPPGGVLAIFDFGGGTLDVALVRNDGPTFTVVSTAGAEDLGGLDLDAAVVTHLGHLLAERHPRAWAEISRPTDELARRHRRLFWDDVRAAKETLSRTATAPVAVPGVSASLHLTRGELERVATPLLRRATGELTRALRQANLEPARLGGIFLVGGTSRVPLLAQLLHAGTGIAPTVLEQPELPVAEGAVAPAVAPAQAVAPVPGPPPPPAVWTAPQPTPQPTPPPTPQYVRVWPWLLGSMAVIAFICTALYQFFNIGDAS</sequence>
<feature type="region of interest" description="Disordered" evidence="6">
    <location>
        <begin position="354"/>
        <end position="380"/>
    </location>
</feature>
<keyword evidence="7" id="KW-1133">Transmembrane helix</keyword>